<accession>A0A1S7TJA3</accession>
<reference evidence="1" key="1">
    <citation type="submission" date="2016-01" db="EMBL/GenBank/DDBJ databases">
        <authorList>
            <person name="Regsiter A."/>
            <person name="william w."/>
        </authorList>
    </citation>
    <scope>NUCLEOTIDE SEQUENCE</scope>
    <source>
        <strain evidence="1">NCPPB 1641</strain>
    </source>
</reference>
<proteinExistence type="predicted"/>
<dbReference type="EMBL" id="FCNP01000004">
    <property type="protein sequence ID" value="CVI54688.1"/>
    <property type="molecule type" value="Genomic_DNA"/>
</dbReference>
<sequence>MVYARRQTALRLRGAHGSKADERFEPGDARMSKAETIRCAKLGKKELRLVRMNGRYFGLADGIRCAEGENADDVWRQLHDDAGKSDPKYFGFDGARKRFLTFFPNGFHSDGYASQERDYKLAAKAKLDDTAPLEKAVDGTGFGEAVLAVFRATNMLSPFEKTRLQDVLRGPRADDFVQAAARFTLDGGKSHLLAMEQALKPHDNAKWTVSTYLPYLWRPDIHMFLKPEATKDFATRVGHRFASEYEARLSLPVYEGLLDLVAKTERELADIRPRDRIDIQSFIWVVGDYQQGREAVYE</sequence>
<dbReference type="Proteomes" id="UP000192140">
    <property type="component" value="Unassembled WGS sequence"/>
</dbReference>
<organism evidence="1 2">
    <name type="scientific">Agrobacterium deltaense NCPPB 1641</name>
    <dbReference type="NCBI Taxonomy" id="1183425"/>
    <lineage>
        <taxon>Bacteria</taxon>
        <taxon>Pseudomonadati</taxon>
        <taxon>Pseudomonadota</taxon>
        <taxon>Alphaproteobacteria</taxon>
        <taxon>Hyphomicrobiales</taxon>
        <taxon>Rhizobiaceae</taxon>
        <taxon>Rhizobium/Agrobacterium group</taxon>
        <taxon>Agrobacterium</taxon>
    </lineage>
</organism>
<gene>
    <name evidence="1" type="ORF">AGR7A_Cc120202</name>
</gene>
<evidence type="ECO:0000313" key="2">
    <source>
        <dbReference type="Proteomes" id="UP000192140"/>
    </source>
</evidence>
<keyword evidence="2" id="KW-1185">Reference proteome</keyword>
<name>A0A1S7TJA3_9HYPH</name>
<protein>
    <submittedName>
        <fullName evidence="1">Uncharacterized protein</fullName>
    </submittedName>
</protein>
<dbReference type="AlphaFoldDB" id="A0A1S7TJA3"/>
<comment type="caution">
    <text evidence="1">The sequence shown here is derived from an EMBL/GenBank/DDBJ whole genome shotgun (WGS) entry which is preliminary data.</text>
</comment>
<evidence type="ECO:0000313" key="1">
    <source>
        <dbReference type="EMBL" id="CVI54688.1"/>
    </source>
</evidence>